<dbReference type="AlphaFoldDB" id="A0A109LBY3"/>
<name>A0A109LBY3_PSEFL</name>
<dbReference type="Proteomes" id="UP000239731">
    <property type="component" value="Unassembled WGS sequence"/>
</dbReference>
<dbReference type="RefSeq" id="WP_052199960.1">
    <property type="nucleotide sequence ID" value="NZ_JRXU01000020.1"/>
</dbReference>
<dbReference type="Proteomes" id="UP000061348">
    <property type="component" value="Unassembled WGS sequence"/>
</dbReference>
<reference evidence="1 3" key="1">
    <citation type="submission" date="2015-05" db="EMBL/GenBank/DDBJ databases">
        <title>A genomic and transcriptomic approach to investigate the blue pigment phenotype in Pseudomonas fluorescens.</title>
        <authorList>
            <person name="Andreani N.A."/>
            <person name="Cardazzo B."/>
        </authorList>
    </citation>
    <scope>NUCLEOTIDE SEQUENCE [LARGE SCALE GENOMIC DNA]</scope>
    <source>
        <strain evidence="1 3">Ps_22</strain>
    </source>
</reference>
<dbReference type="EMBL" id="PVUH01000006">
    <property type="protein sequence ID" value="PRW92991.1"/>
    <property type="molecule type" value="Genomic_DNA"/>
</dbReference>
<dbReference type="EMBL" id="LCYA01000154">
    <property type="protein sequence ID" value="KWV84785.1"/>
    <property type="molecule type" value="Genomic_DNA"/>
</dbReference>
<reference evidence="2 4" key="2">
    <citation type="submission" date="2018-03" db="EMBL/GenBank/DDBJ databases">
        <title>Blue discolouration in mozzarella cheese caused by Pseudomonas fluorescens.</title>
        <authorList>
            <person name="Chiesa F."/>
            <person name="Dalmasso A."/>
            <person name="Lomonaco S."/>
        </authorList>
    </citation>
    <scope>NUCLEOTIDE SEQUENCE [LARGE SCALE GENOMIC DNA]</scope>
    <source>
        <strain evidence="2 4">11293</strain>
    </source>
</reference>
<comment type="caution">
    <text evidence="1">The sequence shown here is derived from an EMBL/GenBank/DDBJ whole genome shotgun (WGS) entry which is preliminary data.</text>
</comment>
<sequence>MNRQLHYKGYNGSIEYSADDNCLFGRLLYISALVSYEGQTEPALEVAFREAVNDLLKQTCKAILHPNRR</sequence>
<accession>A0A109LBY3</accession>
<evidence type="ECO:0000313" key="3">
    <source>
        <dbReference type="Proteomes" id="UP000061348"/>
    </source>
</evidence>
<evidence type="ECO:0000313" key="2">
    <source>
        <dbReference type="EMBL" id="PRW92991.1"/>
    </source>
</evidence>
<protein>
    <submittedName>
        <fullName evidence="1">Uncharacterized protein</fullName>
    </submittedName>
</protein>
<organism evidence="1 3">
    <name type="scientific">Pseudomonas fluorescens</name>
    <dbReference type="NCBI Taxonomy" id="294"/>
    <lineage>
        <taxon>Bacteria</taxon>
        <taxon>Pseudomonadati</taxon>
        <taxon>Pseudomonadota</taxon>
        <taxon>Gammaproteobacteria</taxon>
        <taxon>Pseudomonadales</taxon>
        <taxon>Pseudomonadaceae</taxon>
        <taxon>Pseudomonas</taxon>
    </lineage>
</organism>
<proteinExistence type="predicted"/>
<gene>
    <name evidence="2" type="ORF">C7A10_10905</name>
    <name evidence="1" type="ORF">PFLmoz3_05823</name>
</gene>
<evidence type="ECO:0000313" key="1">
    <source>
        <dbReference type="EMBL" id="KWV84785.1"/>
    </source>
</evidence>
<evidence type="ECO:0000313" key="4">
    <source>
        <dbReference type="Proteomes" id="UP000239731"/>
    </source>
</evidence>